<feature type="compositionally biased region" description="Polar residues" evidence="10">
    <location>
        <begin position="475"/>
        <end position="486"/>
    </location>
</feature>
<dbReference type="OrthoDB" id="10052040at2759"/>
<feature type="signal peptide" evidence="11">
    <location>
        <begin position="1"/>
        <end position="27"/>
    </location>
</feature>
<dbReference type="EC" id="3.2.1.-" evidence="9"/>
<feature type="binding site" evidence="7">
    <location>
        <position position="889"/>
    </location>
    <ligand>
        <name>Ca(2+)</name>
        <dbReference type="ChEBI" id="CHEBI:29108"/>
    </ligand>
</feature>
<dbReference type="PANTHER" id="PTHR11742">
    <property type="entry name" value="MANNOSYL-OLIGOSACCHARIDE ALPHA-1,2-MANNOSIDASE-RELATED"/>
    <property type="match status" value="1"/>
</dbReference>
<evidence type="ECO:0000256" key="11">
    <source>
        <dbReference type="SAM" id="SignalP"/>
    </source>
</evidence>
<dbReference type="InterPro" id="IPR036026">
    <property type="entry name" value="Seven-hairpin_glycosidases"/>
</dbReference>
<feature type="active site" evidence="6">
    <location>
        <position position="515"/>
    </location>
</feature>
<name>A0A7H8RAU0_TALRU</name>
<evidence type="ECO:0000256" key="2">
    <source>
        <dbReference type="ARBA" id="ARBA00004922"/>
    </source>
</evidence>
<dbReference type="RefSeq" id="XP_035349744.1">
    <property type="nucleotide sequence ID" value="XM_035493851.1"/>
</dbReference>
<proteinExistence type="inferred from homology"/>
<dbReference type="Gene3D" id="1.50.10.10">
    <property type="match status" value="3"/>
</dbReference>
<sequence>MLRTRRYRVFLIFSVILGLAFLQFVRSREWSSTETASNSIPALKIPPPSQNGDSSSSHGFSPSNNNYNNPGNDRINDRIHAEKPVDSPPKPPVNKQQPTNVETDSIEAEIKPYKAPEKPSLGLGAADRLDTGIPKKQVSIIEEDERFGASGQSRLEVNLPSNDLSKPHWKRLPEHFPVAAADLIRLPSGSSKTLPKLQAAVKDESSAESLKRTQRLSAIKAEFVHAWKGYTKEALGHDEVRPVSGGFRDPFAGWGATLVDTLDTLWIMELEEEFAAAVEEVKKIDFTTSFRKDIPLFETVIRYLGGLLGAYDISGGKYKVLLDKAVELAEILIGSFDTPNRMPVTYYHWAPDYVSQPHRADTRVVMAELGSLSVEFTRLAQLTKEDKYYDAIARVTNALEAAQDDTRIPGLWPLLLDASGCKKASNVVSRPSFPNLAKKEAPNLPKPTPGVVGTIKNMNKRSLGLAANAEPANYDTETGQATTSNPFPKKECVQQGLASPPGATADEFGLGGQADSTYEYLPKEYMLLGGLNDQYRTLYESSMQAVRETLLFRPMIEEPRDIRFLAKVTVSDDASNPQKQSLNYKYEGTHLTCFAGGMFAVGAKLFGLKGDMDIAAKLTDGCVWAYESTTTGIMPEGFEILSCDDPLSCPWNETKYLDIMDPNEKDRINKAENWYQLQLKDAKEAFEKSRQDKLSVANSVATQDTNTPEVYPSKNVNKNVKRAGLTDTSTGDDEHAYVTATEAITDRTELGKPASNVEDSGFQAPPKPTVISHKDYVDRRVKEERIPKGLTKIPSRKYILRPEAIESVFIMFRLTGDDYWREKGWKMFEAIVQHCRTDIAASAITDVTSSAPVFSNEMESFWLAETLKYFYLLFSDPSVVSLDDYVLNTEAHPLKRPIS</sequence>
<dbReference type="GO" id="GO:0005975">
    <property type="term" value="P:carbohydrate metabolic process"/>
    <property type="evidence" value="ECO:0007669"/>
    <property type="project" value="InterPro"/>
</dbReference>
<feature type="compositionally biased region" description="Low complexity" evidence="10">
    <location>
        <begin position="50"/>
        <end position="73"/>
    </location>
</feature>
<keyword evidence="4 9" id="KW-0378">Hydrolase</keyword>
<comment type="pathway">
    <text evidence="2">Protein modification; protein glycosylation.</text>
</comment>
<evidence type="ECO:0000256" key="8">
    <source>
        <dbReference type="PIRSR" id="PIRSR601382-3"/>
    </source>
</evidence>
<dbReference type="GO" id="GO:0016020">
    <property type="term" value="C:membrane"/>
    <property type="evidence" value="ECO:0007669"/>
    <property type="project" value="InterPro"/>
</dbReference>
<dbReference type="InterPro" id="IPR050749">
    <property type="entry name" value="Glycosyl_Hydrolase_47"/>
</dbReference>
<dbReference type="UniPathway" id="UPA00378"/>
<gene>
    <name evidence="12" type="ORF">TRUGW13939_10741</name>
</gene>
<feature type="region of interest" description="Disordered" evidence="10">
    <location>
        <begin position="475"/>
        <end position="509"/>
    </location>
</feature>
<evidence type="ECO:0000256" key="7">
    <source>
        <dbReference type="PIRSR" id="PIRSR601382-2"/>
    </source>
</evidence>
<evidence type="ECO:0000256" key="1">
    <source>
        <dbReference type="ARBA" id="ARBA00001913"/>
    </source>
</evidence>
<feature type="active site" evidence="6">
    <location>
        <position position="803"/>
    </location>
</feature>
<evidence type="ECO:0000256" key="9">
    <source>
        <dbReference type="RuleBase" id="RU361193"/>
    </source>
</evidence>
<evidence type="ECO:0000313" key="13">
    <source>
        <dbReference type="Proteomes" id="UP000509510"/>
    </source>
</evidence>
<keyword evidence="5 8" id="KW-1015">Disulfide bond</keyword>
<feature type="compositionally biased region" description="Polar residues" evidence="10">
    <location>
        <begin position="94"/>
        <end position="103"/>
    </location>
</feature>
<reference evidence="13" key="1">
    <citation type="submission" date="2020-06" db="EMBL/GenBank/DDBJ databases">
        <title>A chromosome-scale genome assembly of Talaromyces rugulosus W13939.</title>
        <authorList>
            <person name="Wang B."/>
            <person name="Guo L."/>
            <person name="Ye K."/>
            <person name="Wang L."/>
        </authorList>
    </citation>
    <scope>NUCLEOTIDE SEQUENCE [LARGE SCALE GENOMIC DNA]</scope>
    <source>
        <strain evidence="13">W13939</strain>
    </source>
</reference>
<dbReference type="GO" id="GO:0005783">
    <property type="term" value="C:endoplasmic reticulum"/>
    <property type="evidence" value="ECO:0007669"/>
    <property type="project" value="TreeGrafter"/>
</dbReference>
<evidence type="ECO:0000256" key="4">
    <source>
        <dbReference type="ARBA" id="ARBA00022801"/>
    </source>
</evidence>
<keyword evidence="7" id="KW-0479">Metal-binding</keyword>
<feature type="region of interest" description="Disordered" evidence="10">
    <location>
        <begin position="33"/>
        <end position="128"/>
    </location>
</feature>
<keyword evidence="7" id="KW-0106">Calcium</keyword>
<comment type="cofactor">
    <cofactor evidence="1 7">
        <name>Ca(2+)</name>
        <dbReference type="ChEBI" id="CHEBI:29108"/>
    </cofactor>
</comment>
<evidence type="ECO:0000313" key="12">
    <source>
        <dbReference type="EMBL" id="QKX63570.1"/>
    </source>
</evidence>
<evidence type="ECO:0000256" key="5">
    <source>
        <dbReference type="ARBA" id="ARBA00023157"/>
    </source>
</evidence>
<dbReference type="GO" id="GO:0004571">
    <property type="term" value="F:mannosyl-oligosaccharide 1,2-alpha-mannosidase activity"/>
    <property type="evidence" value="ECO:0007669"/>
    <property type="project" value="InterPro"/>
</dbReference>
<feature type="disulfide bond" evidence="8">
    <location>
        <begin position="593"/>
        <end position="622"/>
    </location>
</feature>
<dbReference type="Pfam" id="PF01532">
    <property type="entry name" value="Glyco_hydro_47"/>
    <property type="match status" value="1"/>
</dbReference>
<keyword evidence="9" id="KW-0326">Glycosidase</keyword>
<dbReference type="InterPro" id="IPR012341">
    <property type="entry name" value="6hp_glycosidase-like_sf"/>
</dbReference>
<dbReference type="PANTHER" id="PTHR11742:SF103">
    <property type="entry name" value="ENDOPLASMIC RETICULUM MANNOSIDASE MNL2-RELATED"/>
    <property type="match status" value="1"/>
</dbReference>
<keyword evidence="11" id="KW-0732">Signal</keyword>
<dbReference type="AlphaFoldDB" id="A0A7H8RAU0"/>
<dbReference type="Proteomes" id="UP000509510">
    <property type="component" value="Chromosome VI"/>
</dbReference>
<evidence type="ECO:0000256" key="10">
    <source>
        <dbReference type="SAM" id="MobiDB-lite"/>
    </source>
</evidence>
<dbReference type="GO" id="GO:0005509">
    <property type="term" value="F:calcium ion binding"/>
    <property type="evidence" value="ECO:0007669"/>
    <property type="project" value="InterPro"/>
</dbReference>
<accession>A0A7H8RAU0</accession>
<dbReference type="GeneID" id="55998220"/>
<feature type="compositionally biased region" description="Basic and acidic residues" evidence="10">
    <location>
        <begin position="108"/>
        <end position="117"/>
    </location>
</feature>
<comment type="similarity">
    <text evidence="3 9">Belongs to the glycosyl hydrolase 47 family.</text>
</comment>
<feature type="compositionally biased region" description="Basic and acidic residues" evidence="10">
    <location>
        <begin position="74"/>
        <end position="85"/>
    </location>
</feature>
<dbReference type="KEGG" id="trg:TRUGW13939_10741"/>
<protein>
    <recommendedName>
        <fullName evidence="9">alpha-1,2-Mannosidase</fullName>
        <ecNumber evidence="9">3.2.1.-</ecNumber>
    </recommendedName>
</protein>
<dbReference type="GO" id="GO:0036503">
    <property type="term" value="P:ERAD pathway"/>
    <property type="evidence" value="ECO:0007669"/>
    <property type="project" value="UniProtKB-ARBA"/>
</dbReference>
<dbReference type="InterPro" id="IPR001382">
    <property type="entry name" value="Glyco_hydro_47"/>
</dbReference>
<feature type="chain" id="PRO_5029018138" description="alpha-1,2-Mannosidase" evidence="11">
    <location>
        <begin position="28"/>
        <end position="899"/>
    </location>
</feature>
<evidence type="ECO:0000256" key="6">
    <source>
        <dbReference type="PIRSR" id="PIRSR601382-1"/>
    </source>
</evidence>
<feature type="active site" description="Proton donor" evidence="6">
    <location>
        <position position="636"/>
    </location>
</feature>
<organism evidence="12 13">
    <name type="scientific">Talaromyces rugulosus</name>
    <name type="common">Penicillium rugulosum</name>
    <dbReference type="NCBI Taxonomy" id="121627"/>
    <lineage>
        <taxon>Eukaryota</taxon>
        <taxon>Fungi</taxon>
        <taxon>Dikarya</taxon>
        <taxon>Ascomycota</taxon>
        <taxon>Pezizomycotina</taxon>
        <taxon>Eurotiomycetes</taxon>
        <taxon>Eurotiomycetidae</taxon>
        <taxon>Eurotiales</taxon>
        <taxon>Trichocomaceae</taxon>
        <taxon>Talaromyces</taxon>
        <taxon>Talaromyces sect. Islandici</taxon>
    </lineage>
</organism>
<evidence type="ECO:0000256" key="3">
    <source>
        <dbReference type="ARBA" id="ARBA00007658"/>
    </source>
</evidence>
<keyword evidence="13" id="KW-1185">Reference proteome</keyword>
<feature type="active site" description="Proton donor" evidence="6">
    <location>
        <position position="298"/>
    </location>
</feature>
<dbReference type="EMBL" id="CP055903">
    <property type="protein sequence ID" value="QKX63570.1"/>
    <property type="molecule type" value="Genomic_DNA"/>
</dbReference>
<dbReference type="PRINTS" id="PR00747">
    <property type="entry name" value="GLYHDRLASE47"/>
</dbReference>
<dbReference type="SUPFAM" id="SSF48225">
    <property type="entry name" value="Seven-hairpin glycosidases"/>
    <property type="match status" value="1"/>
</dbReference>